<evidence type="ECO:0000256" key="1">
    <source>
        <dbReference type="SAM" id="MobiDB-lite"/>
    </source>
</evidence>
<evidence type="ECO:0000313" key="3">
    <source>
        <dbReference type="Proteomes" id="UP001642464"/>
    </source>
</evidence>
<protein>
    <submittedName>
        <fullName evidence="2">Uncharacterized protein</fullName>
    </submittedName>
</protein>
<gene>
    <name evidence="2" type="ORF">SCF082_LOCUS50351</name>
</gene>
<name>A0ABP0S7G3_9DINO</name>
<accession>A0ABP0S7G3</accession>
<evidence type="ECO:0000313" key="2">
    <source>
        <dbReference type="EMBL" id="CAK9108240.1"/>
    </source>
</evidence>
<dbReference type="Proteomes" id="UP001642464">
    <property type="component" value="Unassembled WGS sequence"/>
</dbReference>
<organism evidence="2 3">
    <name type="scientific">Durusdinium trenchii</name>
    <dbReference type="NCBI Taxonomy" id="1381693"/>
    <lineage>
        <taxon>Eukaryota</taxon>
        <taxon>Sar</taxon>
        <taxon>Alveolata</taxon>
        <taxon>Dinophyceae</taxon>
        <taxon>Suessiales</taxon>
        <taxon>Symbiodiniaceae</taxon>
        <taxon>Durusdinium</taxon>
    </lineage>
</organism>
<keyword evidence="3" id="KW-1185">Reference proteome</keyword>
<feature type="region of interest" description="Disordered" evidence="1">
    <location>
        <begin position="69"/>
        <end position="111"/>
    </location>
</feature>
<dbReference type="EMBL" id="CAXAMM010043040">
    <property type="protein sequence ID" value="CAK9108238.1"/>
    <property type="molecule type" value="Genomic_DNA"/>
</dbReference>
<sequence>MPVVPKKRLTNYMAKRRRLMWYLDHYRFLYKIRREHYFQRQLQEPLYVQDYKTPEFRFPGFWPGKFGFHPSQDQLERPSTETVPLLESGGDGSGSRGRQLRLMGHKRSESE</sequence>
<comment type="caution">
    <text evidence="2">The sequence shown here is derived from an EMBL/GenBank/DDBJ whole genome shotgun (WGS) entry which is preliminary data.</text>
</comment>
<dbReference type="EMBL" id="CAXAMM010043040">
    <property type="protein sequence ID" value="CAK9108240.1"/>
    <property type="molecule type" value="Genomic_DNA"/>
</dbReference>
<reference evidence="2 3" key="1">
    <citation type="submission" date="2024-02" db="EMBL/GenBank/DDBJ databases">
        <authorList>
            <person name="Chen Y."/>
            <person name="Shah S."/>
            <person name="Dougan E. K."/>
            <person name="Thang M."/>
            <person name="Chan C."/>
        </authorList>
    </citation>
    <scope>NUCLEOTIDE SEQUENCE [LARGE SCALE GENOMIC DNA]</scope>
</reference>
<proteinExistence type="predicted"/>